<evidence type="ECO:0000256" key="1">
    <source>
        <dbReference type="SAM" id="MobiDB-lite"/>
    </source>
</evidence>
<feature type="compositionally biased region" description="Pro residues" evidence="1">
    <location>
        <begin position="167"/>
        <end position="182"/>
    </location>
</feature>
<evidence type="ECO:0000313" key="4">
    <source>
        <dbReference type="Proteomes" id="UP000070501"/>
    </source>
</evidence>
<keyword evidence="2" id="KW-0812">Transmembrane</keyword>
<keyword evidence="2" id="KW-0472">Membrane</keyword>
<feature type="transmembrane region" description="Helical" evidence="2">
    <location>
        <begin position="856"/>
        <end position="879"/>
    </location>
</feature>
<protein>
    <submittedName>
        <fullName evidence="3">Uncharacterized protein</fullName>
    </submittedName>
</protein>
<dbReference type="InParanoid" id="A0A136ING5"/>
<sequence length="1017" mass="111544">MAGRFSYASLTPRGHGAAAVDDDNLHSRQLSPNSLHHATSLRGSARPVSPLESEDGMSVHLDRSVSLATTKSARFQPTVEVHPVIAEEHSFSRHQQHPQPDPYDGEKNDTAGPYGAYSTIPMDRLSEHEPSAYRGHNQHHYSTDGVTYGNTYPTNQPSQTYQQDHAPSPPTHSIPPEQTPSPPKIPKYRIWREWKWEIATLVALFALLLGLGILLRVHDKARVPDWGRYVNLNTVLALMSTFFRAGLVFVLSQIIAQRKWSWFAATEDAAHHRSNKPRPLGHIEKFDGASRNPFKAFWLFTGVLHGRDLISLGAAVLFLVSFLVGPFVQQASQTEPCTKPGQGGLAALPMAQYVPREGGFIRGYPGKGGEATSDTIVALLSTATAPRGVENRVGFTCETGNCTFNQSPDPAIIDGEKANRRRRSTPATSSQPLASADLALPFLGSTTYHLDNLTAQADFFLSKTHSTVGVCSYCSDISSSVKTTPKQTGPDVGSLAGMNVSRNAFGTVFNMSSAYNISARMEQWLGSALSPEHGMTARYALHNTTMLMINDPDYIAPGPNDTSTSTTPVPDSFLAAACHMYPCLRTFSSAVRSGELVEAEAADSTSKQPLKRLERQFWPAKMGTLADRPRGIDMSSDHGSGTTWSGSGIFYATIKSPCSVWIPWDVGSISDNHQPVYTRANMSSSPIAVDMIMYQPRILDDVMKPLATGTGVGGDDPQQQQEADYHWVHYRAPEACIYRHAYNFHRAVGSVLRDSILSGSCKADPRTGPACTAPISVIASTLEALYAKGAASTGSIEAWFRDFADAVTARYRFQFGAATWNNGTDELVGGRPPLEKGQVRGEVWLTVVCIAMDEKWLRFPLALLLATAVLLVATVYGTWRHRHHRPVWKDSVLPMLFYNAKFSQGGLQHGQGQGPVFIDEKERGDDYHHAGETPDRLLEAREMQKIADRTMVTFDWPGSTLYRGLEHGGDGHSTGAMGSGQQQDGNSGVPQPRRPFLRMPWQRRMSVDSLLDNNARR</sequence>
<dbReference type="AlphaFoldDB" id="A0A136ING5"/>
<dbReference type="STRING" id="196109.A0A136ING5"/>
<feature type="region of interest" description="Disordered" evidence="1">
    <location>
        <begin position="90"/>
        <end position="113"/>
    </location>
</feature>
<name>A0A136ING5_9PEZI</name>
<feature type="compositionally biased region" description="Polar residues" evidence="1">
    <location>
        <begin position="144"/>
        <end position="165"/>
    </location>
</feature>
<dbReference type="InterPro" id="IPR021514">
    <property type="entry name" value="DUF3176"/>
</dbReference>
<dbReference type="EMBL" id="KQ964268">
    <property type="protein sequence ID" value="KXJ86388.1"/>
    <property type="molecule type" value="Genomic_DNA"/>
</dbReference>
<dbReference type="OrthoDB" id="5242705at2759"/>
<feature type="region of interest" description="Disordered" evidence="1">
    <location>
        <begin position="1"/>
        <end position="57"/>
    </location>
</feature>
<reference evidence="4" key="1">
    <citation type="submission" date="2016-02" db="EMBL/GenBank/DDBJ databases">
        <title>Draft genome sequence of Microdochium bolleyi, a fungal endophyte of beachgrass.</title>
        <authorList>
            <consortium name="DOE Joint Genome Institute"/>
            <person name="David A.S."/>
            <person name="May G."/>
            <person name="Haridas S."/>
            <person name="Lim J."/>
            <person name="Wang M."/>
            <person name="Labutti K."/>
            <person name="Lipzen A."/>
            <person name="Barry K."/>
            <person name="Grigoriev I.V."/>
        </authorList>
    </citation>
    <scope>NUCLEOTIDE SEQUENCE [LARGE SCALE GENOMIC DNA]</scope>
    <source>
        <strain evidence="4">J235TASD1</strain>
    </source>
</reference>
<dbReference type="Proteomes" id="UP000070501">
    <property type="component" value="Unassembled WGS sequence"/>
</dbReference>
<feature type="compositionally biased region" description="Polar residues" evidence="1">
    <location>
        <begin position="27"/>
        <end position="37"/>
    </location>
</feature>
<dbReference type="PANTHER" id="PTHR35394:SF5">
    <property type="entry name" value="DUF3176 DOMAIN-CONTAINING PROTEIN"/>
    <property type="match status" value="1"/>
</dbReference>
<feature type="region of interest" description="Disordered" evidence="1">
    <location>
        <begin position="965"/>
        <end position="998"/>
    </location>
</feature>
<gene>
    <name evidence="3" type="ORF">Micbo1qcDRAFT_236924</name>
</gene>
<organism evidence="3 4">
    <name type="scientific">Microdochium bolleyi</name>
    <dbReference type="NCBI Taxonomy" id="196109"/>
    <lineage>
        <taxon>Eukaryota</taxon>
        <taxon>Fungi</taxon>
        <taxon>Dikarya</taxon>
        <taxon>Ascomycota</taxon>
        <taxon>Pezizomycotina</taxon>
        <taxon>Sordariomycetes</taxon>
        <taxon>Xylariomycetidae</taxon>
        <taxon>Xylariales</taxon>
        <taxon>Microdochiaceae</taxon>
        <taxon>Microdochium</taxon>
    </lineage>
</organism>
<dbReference type="Pfam" id="PF11374">
    <property type="entry name" value="DUF3176"/>
    <property type="match status" value="1"/>
</dbReference>
<feature type="transmembrane region" description="Helical" evidence="2">
    <location>
        <begin position="235"/>
        <end position="256"/>
    </location>
</feature>
<evidence type="ECO:0000313" key="3">
    <source>
        <dbReference type="EMBL" id="KXJ86388.1"/>
    </source>
</evidence>
<proteinExistence type="predicted"/>
<feature type="transmembrane region" description="Helical" evidence="2">
    <location>
        <begin position="196"/>
        <end position="215"/>
    </location>
</feature>
<feature type="region of interest" description="Disordered" evidence="1">
    <location>
        <begin position="408"/>
        <end position="431"/>
    </location>
</feature>
<keyword evidence="4" id="KW-1185">Reference proteome</keyword>
<feature type="compositionally biased region" description="Polar residues" evidence="1">
    <location>
        <begin position="979"/>
        <end position="989"/>
    </location>
</feature>
<evidence type="ECO:0000256" key="2">
    <source>
        <dbReference type="SAM" id="Phobius"/>
    </source>
</evidence>
<keyword evidence="2" id="KW-1133">Transmembrane helix</keyword>
<feature type="region of interest" description="Disordered" evidence="1">
    <location>
        <begin position="132"/>
        <end position="182"/>
    </location>
</feature>
<dbReference type="PANTHER" id="PTHR35394">
    <property type="entry name" value="DUF3176 DOMAIN-CONTAINING PROTEIN"/>
    <property type="match status" value="1"/>
</dbReference>
<accession>A0A136ING5</accession>